<comment type="subcellular location">
    <subcellularLocation>
        <location evidence="1">Endoplasmic reticulum membrane</location>
        <topology evidence="1">Multi-pass membrane protein</topology>
    </subcellularLocation>
</comment>
<dbReference type="AlphaFoldDB" id="A0A9P5KXC0"/>
<feature type="transmembrane region" description="Helical" evidence="9">
    <location>
        <begin position="217"/>
        <end position="242"/>
    </location>
</feature>
<dbReference type="GO" id="GO:0006506">
    <property type="term" value="P:GPI anchor biosynthetic process"/>
    <property type="evidence" value="ECO:0007669"/>
    <property type="project" value="UniProtKB-KW"/>
</dbReference>
<dbReference type="Proteomes" id="UP000701341">
    <property type="component" value="Unassembled WGS sequence"/>
</dbReference>
<feature type="region of interest" description="Disordered" evidence="8">
    <location>
        <begin position="79"/>
        <end position="103"/>
    </location>
</feature>
<feature type="transmembrane region" description="Helical" evidence="9">
    <location>
        <begin position="291"/>
        <end position="308"/>
    </location>
</feature>
<keyword evidence="6 9" id="KW-1133">Transmembrane helix</keyword>
<evidence type="ECO:0000256" key="4">
    <source>
        <dbReference type="ARBA" id="ARBA00022692"/>
    </source>
</evidence>
<evidence type="ECO:0000256" key="5">
    <source>
        <dbReference type="ARBA" id="ARBA00022824"/>
    </source>
</evidence>
<evidence type="ECO:0000256" key="7">
    <source>
        <dbReference type="ARBA" id="ARBA00023136"/>
    </source>
</evidence>
<gene>
    <name evidence="10" type="ORF">PCG10_007480</name>
</gene>
<evidence type="ECO:0000256" key="6">
    <source>
        <dbReference type="ARBA" id="ARBA00022989"/>
    </source>
</evidence>
<dbReference type="InterPro" id="IPR009580">
    <property type="entry name" value="GPI_biosynthesis_protein_Pig-F"/>
</dbReference>
<comment type="pathway">
    <text evidence="2">Glycolipid biosynthesis; glycosylphosphatidylinositol-anchor biosynthesis.</text>
</comment>
<protein>
    <recommendedName>
        <fullName evidence="12">Glycosylphosphatidylinositol anchor biosynthesis protein 11</fullName>
    </recommendedName>
</protein>
<feature type="transmembrane region" description="Helical" evidence="9">
    <location>
        <begin position="254"/>
        <end position="271"/>
    </location>
</feature>
<evidence type="ECO:0000256" key="3">
    <source>
        <dbReference type="ARBA" id="ARBA00022502"/>
    </source>
</evidence>
<evidence type="ECO:0008006" key="12">
    <source>
        <dbReference type="Google" id="ProtNLM"/>
    </source>
</evidence>
<name>A0A9P5KXC0_PENCR</name>
<accession>A0A9P5KXC0</accession>
<dbReference type="Pfam" id="PF06699">
    <property type="entry name" value="PIG-F"/>
    <property type="match status" value="1"/>
</dbReference>
<dbReference type="GO" id="GO:0005789">
    <property type="term" value="C:endoplasmic reticulum membrane"/>
    <property type="evidence" value="ECO:0007669"/>
    <property type="project" value="UniProtKB-SubCell"/>
</dbReference>
<evidence type="ECO:0000256" key="9">
    <source>
        <dbReference type="SAM" id="Phobius"/>
    </source>
</evidence>
<sequence>MDNLSNNNLGSDAQVILFLRGKAANLFCLGDRETRHQGHSANHYRAVIPIEDPPISTPNQPRAAQGLFSTESCLLNTAMAPDNSSTPGASSLTPQASDEKPSAPPVNILPSLIARIYSIAHPALLLALGATRFQAVVADPTKELLSTLPWLTLVQIFYVIVCLPPAGSTPSTETSASAPADGKSSPRSSGPGGAVRHGKHGKRKQHANSWACIWSRLLPALLSLSLTFALATPVLTVLLVLFGAPLTTHNSETVLCAAHMAVLSATALIYAHGLDRAVWNEVWGIARPADAVWGSALGTGLGAWFGAIPIPLDWDRPWQAFPITILVGAYIGYAVGSLLARTPLVYGKRVKFTSEVSETEKKTN</sequence>
<keyword evidence="4 9" id="KW-0812">Transmembrane</keyword>
<evidence type="ECO:0000256" key="8">
    <source>
        <dbReference type="SAM" id="MobiDB-lite"/>
    </source>
</evidence>
<evidence type="ECO:0000256" key="1">
    <source>
        <dbReference type="ARBA" id="ARBA00004477"/>
    </source>
</evidence>
<evidence type="ECO:0000313" key="10">
    <source>
        <dbReference type="EMBL" id="KAF7522368.1"/>
    </source>
</evidence>
<feature type="transmembrane region" description="Helical" evidence="9">
    <location>
        <begin position="320"/>
        <end position="340"/>
    </location>
</feature>
<evidence type="ECO:0000256" key="2">
    <source>
        <dbReference type="ARBA" id="ARBA00004687"/>
    </source>
</evidence>
<dbReference type="EMBL" id="JAAOZQ010000053">
    <property type="protein sequence ID" value="KAF7522368.1"/>
    <property type="molecule type" value="Genomic_DNA"/>
</dbReference>
<keyword evidence="11" id="KW-1185">Reference proteome</keyword>
<reference evidence="10" key="1">
    <citation type="submission" date="2020-02" db="EMBL/GenBank/DDBJ databases">
        <authorList>
            <person name="Lichtner F.J."/>
        </authorList>
    </citation>
    <scope>NUCLEOTIDE SEQUENCE</scope>
    <source>
        <strain evidence="10">G10</strain>
    </source>
</reference>
<organism evidence="10 11">
    <name type="scientific">Penicillium crustosum</name>
    <name type="common">Blue mold fungus</name>
    <dbReference type="NCBI Taxonomy" id="36656"/>
    <lineage>
        <taxon>Eukaryota</taxon>
        <taxon>Fungi</taxon>
        <taxon>Dikarya</taxon>
        <taxon>Ascomycota</taxon>
        <taxon>Pezizomycotina</taxon>
        <taxon>Eurotiomycetes</taxon>
        <taxon>Eurotiomycetidae</taxon>
        <taxon>Eurotiales</taxon>
        <taxon>Aspergillaceae</taxon>
        <taxon>Penicillium</taxon>
    </lineage>
</organism>
<feature type="region of interest" description="Disordered" evidence="8">
    <location>
        <begin position="171"/>
        <end position="203"/>
    </location>
</feature>
<keyword evidence="7 9" id="KW-0472">Membrane</keyword>
<comment type="caution">
    <text evidence="10">The sequence shown here is derived from an EMBL/GenBank/DDBJ whole genome shotgun (WGS) entry which is preliminary data.</text>
</comment>
<keyword evidence="5" id="KW-0256">Endoplasmic reticulum</keyword>
<proteinExistence type="predicted"/>
<feature type="compositionally biased region" description="Polar residues" evidence="8">
    <location>
        <begin position="82"/>
        <end position="96"/>
    </location>
</feature>
<evidence type="ECO:0000313" key="11">
    <source>
        <dbReference type="Proteomes" id="UP000701341"/>
    </source>
</evidence>
<keyword evidence="3" id="KW-0337">GPI-anchor biosynthesis</keyword>
<feature type="compositionally biased region" description="Low complexity" evidence="8">
    <location>
        <begin position="171"/>
        <end position="189"/>
    </location>
</feature>